<organism evidence="1 2">
    <name type="scientific">Rotaria magnacalcarata</name>
    <dbReference type="NCBI Taxonomy" id="392030"/>
    <lineage>
        <taxon>Eukaryota</taxon>
        <taxon>Metazoa</taxon>
        <taxon>Spiralia</taxon>
        <taxon>Gnathifera</taxon>
        <taxon>Rotifera</taxon>
        <taxon>Eurotatoria</taxon>
        <taxon>Bdelloidea</taxon>
        <taxon>Philodinida</taxon>
        <taxon>Philodinidae</taxon>
        <taxon>Rotaria</taxon>
    </lineage>
</organism>
<feature type="non-terminal residue" evidence="1">
    <location>
        <position position="1"/>
    </location>
</feature>
<name>A0A8S3J9H5_9BILA</name>
<reference evidence="1" key="1">
    <citation type="submission" date="2021-02" db="EMBL/GenBank/DDBJ databases">
        <authorList>
            <person name="Nowell W R."/>
        </authorList>
    </citation>
    <scope>NUCLEOTIDE SEQUENCE</scope>
</reference>
<evidence type="ECO:0000313" key="2">
    <source>
        <dbReference type="Proteomes" id="UP000681720"/>
    </source>
</evidence>
<protein>
    <submittedName>
        <fullName evidence="1">Uncharacterized protein</fullName>
    </submittedName>
</protein>
<proteinExistence type="predicted"/>
<dbReference type="EMBL" id="CAJOBJ010354778">
    <property type="protein sequence ID" value="CAF5212793.1"/>
    <property type="molecule type" value="Genomic_DNA"/>
</dbReference>
<gene>
    <name evidence="1" type="ORF">GIL414_LOCUS80401</name>
</gene>
<evidence type="ECO:0000313" key="1">
    <source>
        <dbReference type="EMBL" id="CAF5212793.1"/>
    </source>
</evidence>
<dbReference type="AlphaFoldDB" id="A0A8S3J9H5"/>
<comment type="caution">
    <text evidence="1">The sequence shown here is derived from an EMBL/GenBank/DDBJ whole genome shotgun (WGS) entry which is preliminary data.</text>
</comment>
<dbReference type="Proteomes" id="UP000681720">
    <property type="component" value="Unassembled WGS sequence"/>
</dbReference>
<accession>A0A8S3J9H5</accession>
<sequence length="43" mass="5063">MDSSVENNHRTIYFFVCVPTAEQFPSHIPIRHHRQQQLASPDK</sequence>